<dbReference type="AlphaFoldDB" id="A0A1B9FR70"/>
<dbReference type="InterPro" id="IPR028458">
    <property type="entry name" value="Twinfilin"/>
</dbReference>
<keyword evidence="3" id="KW-0963">Cytoplasm</keyword>
<evidence type="ECO:0000313" key="10">
    <source>
        <dbReference type="EMBL" id="OCF21261.1"/>
    </source>
</evidence>
<dbReference type="GO" id="GO:0051015">
    <property type="term" value="F:actin filament binding"/>
    <property type="evidence" value="ECO:0007669"/>
    <property type="project" value="TreeGrafter"/>
</dbReference>
<dbReference type="KEGG" id="kbi:30213332"/>
<dbReference type="GO" id="GO:0005884">
    <property type="term" value="C:actin filament"/>
    <property type="evidence" value="ECO:0007669"/>
    <property type="project" value="TreeGrafter"/>
</dbReference>
<reference evidence="10" key="3">
    <citation type="submission" date="2016-07" db="EMBL/GenBank/DDBJ databases">
        <title>Evolution of pathogenesis and genome organization in the Tremellales.</title>
        <authorList>
            <person name="Cuomo C."/>
            <person name="Litvintseva A."/>
            <person name="Heitman J."/>
            <person name="Chen Y."/>
            <person name="Sun S."/>
            <person name="Springer D."/>
            <person name="Dromer F."/>
            <person name="Young S."/>
            <person name="Zeng Q."/>
            <person name="Chapman S."/>
            <person name="Gujja S."/>
            <person name="Saif S."/>
            <person name="Birren B."/>
        </authorList>
    </citation>
    <scope>NUCLEOTIDE SEQUENCE</scope>
    <source>
        <strain evidence="10">CBS 10118</strain>
    </source>
</reference>
<feature type="compositionally biased region" description="Acidic residues" evidence="8">
    <location>
        <begin position="324"/>
        <end position="339"/>
    </location>
</feature>
<reference evidence="10" key="1">
    <citation type="submission" date="2013-07" db="EMBL/GenBank/DDBJ databases">
        <title>The Genome Sequence of Cryptococcus bestiolae CBS10118.</title>
        <authorList>
            <consortium name="The Broad Institute Genome Sequencing Platform"/>
            <person name="Cuomo C."/>
            <person name="Litvintseva A."/>
            <person name="Chen Y."/>
            <person name="Heitman J."/>
            <person name="Sun S."/>
            <person name="Springer D."/>
            <person name="Dromer F."/>
            <person name="Young S.K."/>
            <person name="Zeng Q."/>
            <person name="Gargeya S."/>
            <person name="Fitzgerald M."/>
            <person name="Abouelleil A."/>
            <person name="Alvarado L."/>
            <person name="Berlin A.M."/>
            <person name="Chapman S.B."/>
            <person name="Dewar J."/>
            <person name="Goldberg J."/>
            <person name="Griggs A."/>
            <person name="Gujja S."/>
            <person name="Hansen M."/>
            <person name="Howarth C."/>
            <person name="Imamovic A."/>
            <person name="Larimer J."/>
            <person name="McCowan C."/>
            <person name="Murphy C."/>
            <person name="Pearson M."/>
            <person name="Priest M."/>
            <person name="Roberts A."/>
            <person name="Saif S."/>
            <person name="Shea T."/>
            <person name="Sykes S."/>
            <person name="Wortman J."/>
            <person name="Nusbaum C."/>
            <person name="Birren B."/>
        </authorList>
    </citation>
    <scope>NUCLEOTIDE SEQUENCE [LARGE SCALE GENOMIC DNA]</scope>
    <source>
        <strain evidence="10">CBS 10118</strain>
    </source>
</reference>
<evidence type="ECO:0000256" key="3">
    <source>
        <dbReference type="ARBA" id="ARBA00022490"/>
    </source>
</evidence>
<evidence type="ECO:0000256" key="5">
    <source>
        <dbReference type="ARBA" id="ARBA00023203"/>
    </source>
</evidence>
<evidence type="ECO:0000256" key="2">
    <source>
        <dbReference type="ARBA" id="ARBA00009557"/>
    </source>
</evidence>
<dbReference type="GO" id="GO:0051016">
    <property type="term" value="P:barbed-end actin filament capping"/>
    <property type="evidence" value="ECO:0007669"/>
    <property type="project" value="TreeGrafter"/>
</dbReference>
<feature type="region of interest" description="Disordered" evidence="8">
    <location>
        <begin position="389"/>
        <end position="518"/>
    </location>
</feature>
<dbReference type="CDD" id="cd11285">
    <property type="entry name" value="ADF_Twf-N_like"/>
    <property type="match status" value="1"/>
</dbReference>
<dbReference type="GO" id="GO:0003785">
    <property type="term" value="F:actin monomer binding"/>
    <property type="evidence" value="ECO:0007669"/>
    <property type="project" value="TreeGrafter"/>
</dbReference>
<dbReference type="GO" id="GO:0005737">
    <property type="term" value="C:cytoplasm"/>
    <property type="evidence" value="ECO:0007669"/>
    <property type="project" value="TreeGrafter"/>
</dbReference>
<sequence length="518" mass="54597">MSAPSGIKVPTSLTSAFSTALNGAGDVRALVFTIEGESFKHLTTVQPKSTYKDDIALLSDTLPSTKTPASFAYRLDTKDGGRYEWMMITFVPDDAGVRAKMLQASSRAGLMKSLGANNFKHDWFATSIKDLTPSSLTAHLTHLASPPPLSASEAALAEVREAEAAEAKRAALDPETEARRRKVVVGLGGKLAWDQGVQDALEKVAKRSDAGWVVVLEIPSSSPSSITLVKSESATPSEVSSKIPNKSPSFIFYSYPTPPSPKPIKAPTPAVNKMAEQRNTFQATQGGVRTVPVSSVPLVQEGEDAKPTEGEATQEEESKQPEDVSVEEETPQAEEPSVDENEKGKVVFVYCCPSSSPVKFRMIYSTNVRGIQQDAMDKAGVEIAGKIETSDPTDLTDSQLKSSIPSSNSISKPTHSSSLPTPTTTSSQSFGAPASNAPFGAPIGGAFGRPRPVNVPARSASTIPLPASGPATPVETEGQGEGDSKESIRRAFDAFGPRVNSPGGGGGGFARPRPAGRR</sequence>
<name>A0A1B9FR70_9TREE</name>
<keyword evidence="12" id="KW-1185">Reference proteome</keyword>
<keyword evidence="4" id="KW-0677">Repeat</keyword>
<dbReference type="PROSITE" id="PS51263">
    <property type="entry name" value="ADF_H"/>
    <property type="match status" value="1"/>
</dbReference>
<dbReference type="EMBL" id="KV700382">
    <property type="protein sequence ID" value="OCF21261.1"/>
    <property type="molecule type" value="Genomic_DNA"/>
</dbReference>
<feature type="compositionally biased region" description="Low complexity" evidence="8">
    <location>
        <begin position="401"/>
        <end position="429"/>
    </location>
</feature>
<dbReference type="OrthoDB" id="10006997at2759"/>
<evidence type="ECO:0000259" key="9">
    <source>
        <dbReference type="PROSITE" id="PS51263"/>
    </source>
</evidence>
<dbReference type="STRING" id="1296100.A0A1B9FR70"/>
<dbReference type="PANTHER" id="PTHR13759:SF1">
    <property type="entry name" value="TWINFILIN"/>
    <property type="match status" value="1"/>
</dbReference>
<dbReference type="RefSeq" id="XP_019042331.1">
    <property type="nucleotide sequence ID" value="XM_019195508.1"/>
</dbReference>
<comment type="subcellular location">
    <subcellularLocation>
        <location evidence="1">Cytoplasm</location>
        <location evidence="1">Cytoskeleton</location>
    </subcellularLocation>
</comment>
<dbReference type="InterPro" id="IPR002108">
    <property type="entry name" value="ADF-H"/>
</dbReference>
<dbReference type="SMART" id="SM00102">
    <property type="entry name" value="ADF"/>
    <property type="match status" value="1"/>
</dbReference>
<dbReference type="GO" id="GO:0030042">
    <property type="term" value="P:actin filament depolymerization"/>
    <property type="evidence" value="ECO:0007669"/>
    <property type="project" value="TreeGrafter"/>
</dbReference>
<dbReference type="GeneID" id="30213332"/>
<comment type="similarity">
    <text evidence="2">Belongs to the actin-binding proteins ADF family. Twinfilin subfamily.</text>
</comment>
<dbReference type="Gene3D" id="3.40.20.10">
    <property type="entry name" value="Severin"/>
    <property type="match status" value="3"/>
</dbReference>
<feature type="compositionally biased region" description="Polar residues" evidence="8">
    <location>
        <begin position="390"/>
        <end position="400"/>
    </location>
</feature>
<dbReference type="Proteomes" id="UP000092730">
    <property type="component" value="Chromosome 3"/>
</dbReference>
<reference evidence="11" key="4">
    <citation type="submission" date="2024-02" db="EMBL/GenBank/DDBJ databases">
        <title>Comparative genomics of Cryptococcus and Kwoniella reveals pathogenesis evolution and contrasting modes of karyotype evolution via chromosome fusion or intercentromeric recombination.</title>
        <authorList>
            <person name="Coelho M.A."/>
            <person name="David-Palma M."/>
            <person name="Shea T."/>
            <person name="Bowers K."/>
            <person name="McGinley-Smith S."/>
            <person name="Mohammad A.W."/>
            <person name="Gnirke A."/>
            <person name="Yurkov A.M."/>
            <person name="Nowrousian M."/>
            <person name="Sun S."/>
            <person name="Cuomo C.A."/>
            <person name="Heitman J."/>
        </authorList>
    </citation>
    <scope>NUCLEOTIDE SEQUENCE</scope>
    <source>
        <strain evidence="11">CBS 10118</strain>
    </source>
</reference>
<feature type="compositionally biased region" description="Basic and acidic residues" evidence="8">
    <location>
        <begin position="482"/>
        <end position="492"/>
    </location>
</feature>
<gene>
    <name evidence="10" type="ORF">I302_08933</name>
    <name evidence="11" type="ORF">I302_104995</name>
</gene>
<protein>
    <recommendedName>
        <fullName evidence="9">ADF-H domain-containing protein</fullName>
    </recommendedName>
</protein>
<evidence type="ECO:0000256" key="4">
    <source>
        <dbReference type="ARBA" id="ARBA00022737"/>
    </source>
</evidence>
<dbReference type="InterPro" id="IPR029006">
    <property type="entry name" value="ADF-H/Gelsolin-like_dom_sf"/>
</dbReference>
<dbReference type="SUPFAM" id="SSF55753">
    <property type="entry name" value="Actin depolymerizing proteins"/>
    <property type="match status" value="2"/>
</dbReference>
<comment type="subunit">
    <text evidence="7">Interacts with G-actin; ADP-actin form.</text>
</comment>
<reference evidence="11" key="2">
    <citation type="submission" date="2013-07" db="EMBL/GenBank/DDBJ databases">
        <authorList>
            <consortium name="The Broad Institute Genome Sequencing Platform"/>
            <person name="Cuomo C."/>
            <person name="Litvintseva A."/>
            <person name="Chen Y."/>
            <person name="Heitman J."/>
            <person name="Sun S."/>
            <person name="Springer D."/>
            <person name="Dromer F."/>
            <person name="Young S.K."/>
            <person name="Zeng Q."/>
            <person name="Gargeya S."/>
            <person name="Fitzgerald M."/>
            <person name="Abouelleil A."/>
            <person name="Alvarado L."/>
            <person name="Berlin A.M."/>
            <person name="Chapman S.B."/>
            <person name="Dewar J."/>
            <person name="Goldberg J."/>
            <person name="Griggs A."/>
            <person name="Gujja S."/>
            <person name="Hansen M."/>
            <person name="Howarth C."/>
            <person name="Imamovic A."/>
            <person name="Larimer J."/>
            <person name="McCowan C."/>
            <person name="Murphy C."/>
            <person name="Pearson M."/>
            <person name="Priest M."/>
            <person name="Roberts A."/>
            <person name="Saif S."/>
            <person name="Shea T."/>
            <person name="Sykes S."/>
            <person name="Wortman J."/>
            <person name="Nusbaum C."/>
            <person name="Birren B."/>
        </authorList>
    </citation>
    <scope>NUCLEOTIDE SEQUENCE</scope>
    <source>
        <strain evidence="11">CBS 10118</strain>
    </source>
</reference>
<proteinExistence type="inferred from homology"/>
<feature type="region of interest" description="Disordered" evidence="8">
    <location>
        <begin position="282"/>
        <end position="340"/>
    </location>
</feature>
<dbReference type="Pfam" id="PF00241">
    <property type="entry name" value="Cofilin_ADF"/>
    <property type="match status" value="2"/>
</dbReference>
<evidence type="ECO:0000313" key="11">
    <source>
        <dbReference type="EMBL" id="WVW82979.1"/>
    </source>
</evidence>
<accession>A0A1B9FR70</accession>
<organism evidence="10">
    <name type="scientific">Kwoniella bestiolae CBS 10118</name>
    <dbReference type="NCBI Taxonomy" id="1296100"/>
    <lineage>
        <taxon>Eukaryota</taxon>
        <taxon>Fungi</taxon>
        <taxon>Dikarya</taxon>
        <taxon>Basidiomycota</taxon>
        <taxon>Agaricomycotina</taxon>
        <taxon>Tremellomycetes</taxon>
        <taxon>Tremellales</taxon>
        <taxon>Cryptococcaceae</taxon>
        <taxon>Kwoniella</taxon>
    </lineage>
</organism>
<dbReference type="EMBL" id="CP144543">
    <property type="protein sequence ID" value="WVW82979.1"/>
    <property type="molecule type" value="Genomic_DNA"/>
</dbReference>
<dbReference type="PANTHER" id="PTHR13759">
    <property type="entry name" value="TWINFILIN"/>
    <property type="match status" value="1"/>
</dbReference>
<evidence type="ECO:0000313" key="12">
    <source>
        <dbReference type="Proteomes" id="UP000092730"/>
    </source>
</evidence>
<evidence type="ECO:0000256" key="7">
    <source>
        <dbReference type="ARBA" id="ARBA00038532"/>
    </source>
</evidence>
<dbReference type="VEuPathDB" id="FungiDB:I302_08933"/>
<evidence type="ECO:0000256" key="6">
    <source>
        <dbReference type="ARBA" id="ARBA00023212"/>
    </source>
</evidence>
<evidence type="ECO:0000256" key="8">
    <source>
        <dbReference type="SAM" id="MobiDB-lite"/>
    </source>
</evidence>
<evidence type="ECO:0000256" key="1">
    <source>
        <dbReference type="ARBA" id="ARBA00004245"/>
    </source>
</evidence>
<keyword evidence="5" id="KW-0009">Actin-binding</keyword>
<keyword evidence="6" id="KW-0206">Cytoskeleton</keyword>
<feature type="domain" description="ADF-H" evidence="9">
    <location>
        <begin position="6"/>
        <end position="141"/>
    </location>
</feature>